<reference evidence="1" key="1">
    <citation type="journal article" date="2019" name="Front. Microbiol.">
        <title>Pandoravirus Celtis Illustrates the Microevolution Processes at Work in the Giant Pandoraviridae Genomes.</title>
        <authorList>
            <person name="Legendre M."/>
            <person name="Alempic J.M."/>
            <person name="Philippe N."/>
            <person name="Lartigue A."/>
            <person name="Jeudy S."/>
            <person name="Poirot O."/>
            <person name="Ta N.T."/>
            <person name="Nin S."/>
            <person name="Coute Y."/>
            <person name="Abergel C."/>
            <person name="Claverie J.M."/>
        </authorList>
    </citation>
    <scope>NUCLEOTIDE SEQUENCE</scope>
</reference>
<name>A0A4D6EFV9_9VIRU</name>
<evidence type="ECO:0000313" key="1">
    <source>
        <dbReference type="EMBL" id="QBZ80694.1"/>
    </source>
</evidence>
<sequence length="201" mass="22982">MLSRRCPGRLLPANACRVRSQIFRRIAVRNPVACSGRVSFVFASFVCLHVMDRTLQQPLLPEKPRGLFFRLIDAKPWTWSWPYLVIGALMLLARTSPFLEQHTFGQAAFLVVEKIAVVSAIEAGDSWWGDRPKPWMRNVLVGVFLLILQIVVESACDLIPPAIPDDHWAWTWAGRTTSEKWPLPALVCFLLWFKRRTLATE</sequence>
<gene>
    <name evidence="1" type="ORF">pclt_cds_95</name>
</gene>
<dbReference type="Proteomes" id="UP001237152">
    <property type="component" value="Segment"/>
</dbReference>
<dbReference type="EMBL" id="MK174290">
    <property type="protein sequence ID" value="QBZ80694.1"/>
    <property type="molecule type" value="Genomic_DNA"/>
</dbReference>
<proteinExistence type="predicted"/>
<organism evidence="1 2">
    <name type="scientific">Pandoravirus celtis</name>
    <dbReference type="NCBI Taxonomy" id="2568002"/>
    <lineage>
        <taxon>Viruses</taxon>
        <taxon>Pandoravirus</taxon>
    </lineage>
</organism>
<accession>A0A4D6EFV9</accession>
<protein>
    <submittedName>
        <fullName evidence="1">Uncharacterized protein</fullName>
    </submittedName>
</protein>
<evidence type="ECO:0000313" key="2">
    <source>
        <dbReference type="Proteomes" id="UP001237152"/>
    </source>
</evidence>